<dbReference type="Gene3D" id="3.30.450.40">
    <property type="match status" value="1"/>
</dbReference>
<protein>
    <submittedName>
        <fullName evidence="6">Transcriptional regulator, IclR family</fullName>
    </submittedName>
</protein>
<feature type="domain" description="HTH iclR-type" evidence="4">
    <location>
        <begin position="15"/>
        <end position="78"/>
    </location>
</feature>
<dbReference type="PROSITE" id="PS51077">
    <property type="entry name" value="HTH_ICLR"/>
    <property type="match status" value="1"/>
</dbReference>
<dbReference type="Gene3D" id="1.10.10.10">
    <property type="entry name" value="Winged helix-like DNA-binding domain superfamily/Winged helix DNA-binding domain"/>
    <property type="match status" value="1"/>
</dbReference>
<dbReference type="SUPFAM" id="SSF55781">
    <property type="entry name" value="GAF domain-like"/>
    <property type="match status" value="1"/>
</dbReference>
<evidence type="ECO:0000256" key="2">
    <source>
        <dbReference type="ARBA" id="ARBA00023125"/>
    </source>
</evidence>
<dbReference type="SUPFAM" id="SSF46785">
    <property type="entry name" value="Winged helix' DNA-binding domain"/>
    <property type="match status" value="1"/>
</dbReference>
<keyword evidence="1" id="KW-0805">Transcription regulation</keyword>
<accession>A0A068TJC9</accession>
<dbReference type="PROSITE" id="PS51078">
    <property type="entry name" value="ICLR_ED"/>
    <property type="match status" value="1"/>
</dbReference>
<dbReference type="GO" id="GO:0003700">
    <property type="term" value="F:DNA-binding transcription factor activity"/>
    <property type="evidence" value="ECO:0007669"/>
    <property type="project" value="TreeGrafter"/>
</dbReference>
<keyword evidence="3" id="KW-0804">Transcription</keyword>
<dbReference type="HOGENOM" id="CLU_062618_0_1_5"/>
<evidence type="ECO:0000256" key="3">
    <source>
        <dbReference type="ARBA" id="ARBA00023163"/>
    </source>
</evidence>
<dbReference type="eggNOG" id="COG1414">
    <property type="taxonomic scope" value="Bacteria"/>
</dbReference>
<feature type="domain" description="IclR-ED" evidence="5">
    <location>
        <begin position="79"/>
        <end position="261"/>
    </location>
</feature>
<dbReference type="AlphaFoldDB" id="A0A068TJC9"/>
<dbReference type="GO" id="GO:0045892">
    <property type="term" value="P:negative regulation of DNA-templated transcription"/>
    <property type="evidence" value="ECO:0007669"/>
    <property type="project" value="TreeGrafter"/>
</dbReference>
<dbReference type="PANTHER" id="PTHR30136">
    <property type="entry name" value="HELIX-TURN-HELIX TRANSCRIPTIONAL REGULATOR, ICLR FAMILY"/>
    <property type="match status" value="1"/>
</dbReference>
<proteinExistence type="predicted"/>
<sequence length="261" mass="29122">MQGVASVNDDNSLFVKSLAKAFQLLEAFEKSGDGGRLTHKEMKQLTGLDASTIQRLSHTLVQLGYLERGQNRTYVLGKKFLHFTFEYLRHSQTIQRASPILMDLQNETGERIDLSLFEDVEIVYALRRQSKRETFFATLTGRRVPSFAASGGRAVMSHLPRDVVEDILDRSNLVPQSPKTVTDRSGILAEIEKARDIGYALCVEQMLIGEIVLASAIFDERNTPIGAVHIAASLSDWDPETFCRKHAPLAISAARMISNRS</sequence>
<dbReference type="InterPro" id="IPR014757">
    <property type="entry name" value="Tscrpt_reg_IclR_C"/>
</dbReference>
<dbReference type="KEGG" id="ngl:RG1141_PA07930"/>
<dbReference type="InterPro" id="IPR029016">
    <property type="entry name" value="GAF-like_dom_sf"/>
</dbReference>
<gene>
    <name evidence="6" type="ORF">RG1141_PA07930</name>
</gene>
<dbReference type="InterPro" id="IPR005471">
    <property type="entry name" value="Tscrpt_reg_IclR_N"/>
</dbReference>
<evidence type="ECO:0000259" key="5">
    <source>
        <dbReference type="PROSITE" id="PS51078"/>
    </source>
</evidence>
<dbReference type="InterPro" id="IPR050707">
    <property type="entry name" value="HTH_MetabolicPath_Reg"/>
</dbReference>
<name>A0A068TJC9_NEOGA</name>
<evidence type="ECO:0000259" key="4">
    <source>
        <dbReference type="PROSITE" id="PS51077"/>
    </source>
</evidence>
<dbReference type="GO" id="GO:0003677">
    <property type="term" value="F:DNA binding"/>
    <property type="evidence" value="ECO:0007669"/>
    <property type="project" value="UniProtKB-KW"/>
</dbReference>
<evidence type="ECO:0000256" key="1">
    <source>
        <dbReference type="ARBA" id="ARBA00023015"/>
    </source>
</evidence>
<dbReference type="Proteomes" id="UP000028186">
    <property type="component" value="Plasmid pHAMBI1141a"/>
</dbReference>
<keyword evidence="6" id="KW-0614">Plasmid</keyword>
<reference evidence="7" key="1">
    <citation type="journal article" date="2014" name="BMC Genomics">
        <title>Genome sequencing of two Neorhizobium galegae strains reveals a noeT gene responsible for the unusual acetylation of the nodulation factors.</title>
        <authorList>
            <person name="Osterman J."/>
            <person name="Marsh J."/>
            <person name="Laine P.K."/>
            <person name="Zeng Z."/>
            <person name="Alatalo E."/>
            <person name="Sullivan J.T."/>
            <person name="Young J.P."/>
            <person name="Thomas-Oates J."/>
            <person name="Paulin L."/>
            <person name="Lindstrom K."/>
        </authorList>
    </citation>
    <scope>NUCLEOTIDE SEQUENCE [LARGE SCALE GENOMIC DNA]</scope>
    <source>
        <strain evidence="7">HAMBI 1141</strain>
        <plasmid evidence="7">II</plasmid>
    </source>
</reference>
<dbReference type="PATRIC" id="fig|1028801.3.peg.5396"/>
<dbReference type="Pfam" id="PF09339">
    <property type="entry name" value="HTH_IclR"/>
    <property type="match status" value="1"/>
</dbReference>
<dbReference type="InterPro" id="IPR036388">
    <property type="entry name" value="WH-like_DNA-bd_sf"/>
</dbReference>
<evidence type="ECO:0000313" key="6">
    <source>
        <dbReference type="EMBL" id="CDN57625.1"/>
    </source>
</evidence>
<dbReference type="PANTHER" id="PTHR30136:SF24">
    <property type="entry name" value="HTH-TYPE TRANSCRIPTIONAL REPRESSOR ALLR"/>
    <property type="match status" value="1"/>
</dbReference>
<evidence type="ECO:0000313" key="7">
    <source>
        <dbReference type="Proteomes" id="UP000028186"/>
    </source>
</evidence>
<dbReference type="InterPro" id="IPR036390">
    <property type="entry name" value="WH_DNA-bd_sf"/>
</dbReference>
<dbReference type="EMBL" id="HG938356">
    <property type="protein sequence ID" value="CDN57625.1"/>
    <property type="molecule type" value="Genomic_DNA"/>
</dbReference>
<geneLocation type="plasmid" evidence="7">
    <name>II</name>
</geneLocation>
<dbReference type="Pfam" id="PF01614">
    <property type="entry name" value="IclR_C"/>
    <property type="match status" value="1"/>
</dbReference>
<keyword evidence="2" id="KW-0238">DNA-binding</keyword>
<dbReference type="SMART" id="SM00346">
    <property type="entry name" value="HTH_ICLR"/>
    <property type="match status" value="1"/>
</dbReference>
<organism evidence="6 7">
    <name type="scientific">Neorhizobium galegae bv. officinalis bv. officinalis str. HAMBI 1141</name>
    <dbReference type="NCBI Taxonomy" id="1028801"/>
    <lineage>
        <taxon>Bacteria</taxon>
        <taxon>Pseudomonadati</taxon>
        <taxon>Pseudomonadota</taxon>
        <taxon>Alphaproteobacteria</taxon>
        <taxon>Hyphomicrobiales</taxon>
        <taxon>Rhizobiaceae</taxon>
        <taxon>Rhizobium/Agrobacterium group</taxon>
        <taxon>Neorhizobium</taxon>
    </lineage>
</organism>